<dbReference type="InterPro" id="IPR021070">
    <property type="entry name" value="Killing_trait_RebB"/>
</dbReference>
<accession>A0A2T3MUV6</accession>
<dbReference type="Proteomes" id="UP000240904">
    <property type="component" value="Unassembled WGS sequence"/>
</dbReference>
<dbReference type="AlphaFoldDB" id="A0A2T3MUV6"/>
<reference evidence="1 2" key="1">
    <citation type="submission" date="2018-03" db="EMBL/GenBank/DDBJ databases">
        <title>Whole genome sequencing of Histamine producing bacteria.</title>
        <authorList>
            <person name="Butler K."/>
        </authorList>
    </citation>
    <scope>NUCLEOTIDE SEQUENCE [LARGE SCALE GENOMIC DNA]</scope>
    <source>
        <strain evidence="1 2">DSM 16190</strain>
    </source>
</reference>
<sequence length="92" mass="9377">MAGKNTTVNDQITDSVTQVNTNTLASTPAMAMSNLYTAMGQALATGSHNTTMAQQQANVTMQAATVQGVNSLTSIGSAVIGRASEGVLEKDS</sequence>
<evidence type="ECO:0000313" key="2">
    <source>
        <dbReference type="Proteomes" id="UP000240904"/>
    </source>
</evidence>
<dbReference type="EMBL" id="PYMC01000013">
    <property type="protein sequence ID" value="PSW03696.1"/>
    <property type="molecule type" value="Genomic_DNA"/>
</dbReference>
<dbReference type="Pfam" id="PF11747">
    <property type="entry name" value="RebB"/>
    <property type="match status" value="1"/>
</dbReference>
<name>A0A2T3MUV6_9GAMM</name>
<proteinExistence type="predicted"/>
<evidence type="ECO:0000313" key="1">
    <source>
        <dbReference type="EMBL" id="PSW03696.1"/>
    </source>
</evidence>
<comment type="caution">
    <text evidence="1">The sequence shown here is derived from an EMBL/GenBank/DDBJ whole genome shotgun (WGS) entry which is preliminary data.</text>
</comment>
<organism evidence="1 2">
    <name type="scientific">Photobacterium lipolyticum</name>
    <dbReference type="NCBI Taxonomy" id="266810"/>
    <lineage>
        <taxon>Bacteria</taxon>
        <taxon>Pseudomonadati</taxon>
        <taxon>Pseudomonadota</taxon>
        <taxon>Gammaproteobacteria</taxon>
        <taxon>Vibrionales</taxon>
        <taxon>Vibrionaceae</taxon>
        <taxon>Photobacterium</taxon>
    </lineage>
</organism>
<gene>
    <name evidence="1" type="ORF">C9I89_16300</name>
</gene>
<dbReference type="RefSeq" id="WP_107284387.1">
    <property type="nucleotide sequence ID" value="NZ_PYMC01000013.1"/>
</dbReference>
<protein>
    <submittedName>
        <fullName evidence="1">Glycerol-3-phosphate dehydrogenase subunit C</fullName>
    </submittedName>
</protein>
<dbReference type="OrthoDB" id="5880103at2"/>
<keyword evidence="2" id="KW-1185">Reference proteome</keyword>